<evidence type="ECO:0000256" key="6">
    <source>
        <dbReference type="ARBA" id="ARBA00023027"/>
    </source>
</evidence>
<dbReference type="GO" id="GO:0051903">
    <property type="term" value="F:S-(hydroxymethyl)glutathione dehydrogenase [NAD(P)+] activity"/>
    <property type="evidence" value="ECO:0007669"/>
    <property type="project" value="TreeGrafter"/>
</dbReference>
<evidence type="ECO:0000313" key="9">
    <source>
        <dbReference type="EMBL" id="RZC09171.1"/>
    </source>
</evidence>
<dbReference type="PANTHER" id="PTHR43880">
    <property type="entry name" value="ALCOHOL DEHYDROGENASE"/>
    <property type="match status" value="1"/>
</dbReference>
<dbReference type="GO" id="GO:0008270">
    <property type="term" value="F:zinc ion binding"/>
    <property type="evidence" value="ECO:0007669"/>
    <property type="project" value="InterPro"/>
</dbReference>
<evidence type="ECO:0000259" key="8">
    <source>
        <dbReference type="Pfam" id="PF24626"/>
    </source>
</evidence>
<dbReference type="FunFam" id="3.90.180.10:FF:000067">
    <property type="entry name" value="alcohol dehydrogenase 1-like isoform X1"/>
    <property type="match status" value="1"/>
</dbReference>
<feature type="coiled-coil region" evidence="7">
    <location>
        <begin position="75"/>
        <end position="102"/>
    </location>
</feature>
<dbReference type="InterPro" id="IPR036397">
    <property type="entry name" value="RNaseH_sf"/>
</dbReference>
<evidence type="ECO:0000256" key="7">
    <source>
        <dbReference type="SAM" id="Coils"/>
    </source>
</evidence>
<dbReference type="GO" id="GO:0046294">
    <property type="term" value="P:formaldehyde catabolic process"/>
    <property type="evidence" value="ECO:0007669"/>
    <property type="project" value="TreeGrafter"/>
</dbReference>
<dbReference type="Pfam" id="PF24626">
    <property type="entry name" value="SH3_Tf2-1"/>
    <property type="match status" value="1"/>
</dbReference>
<dbReference type="EMBL" id="QZWG01000006">
    <property type="protein sequence ID" value="RZC09171.1"/>
    <property type="molecule type" value="Genomic_DNA"/>
</dbReference>
<evidence type="ECO:0000256" key="1">
    <source>
        <dbReference type="ARBA" id="ARBA00001947"/>
    </source>
</evidence>
<evidence type="ECO:0000256" key="3">
    <source>
        <dbReference type="ARBA" id="ARBA00022723"/>
    </source>
</evidence>
<protein>
    <submittedName>
        <fullName evidence="9">Alcohol dehydrogenase-like 6</fullName>
    </submittedName>
</protein>
<keyword evidence="3" id="KW-0479">Metal-binding</keyword>
<sequence length="307" mass="34616">MALSHPYTVADVAQCFLDNVFKLHGFPHTITNDRDPIFVSHFWKEFMSLQGIQAPPVHLPYLSGESKIALVDRSLQKHEEMLKLLKFHMKRAQDRMKQLADRSRSDRSFQIGDLVYVKLHDYRQVSVQARTNAKLAPKYYSLFPIEDKIGVVAYKLKLPLGSMVHNVFHVSQLKKFNGAFLQAIFPRIFGHEASGIVESVGQGVTEFKEEDHVLIVFIGECMSCRQCTSGKSNTCEILGLERRGLIHSDQKTRFSLKGKLVYNYCAVSSFSEYTVVHSGCVVKVSPLAPLEKICLLSCGVVAGKCFN</sequence>
<evidence type="ECO:0000256" key="2">
    <source>
        <dbReference type="ARBA" id="ARBA00011738"/>
    </source>
</evidence>
<keyword evidence="4" id="KW-0862">Zinc</keyword>
<proteinExistence type="predicted"/>
<name>A0A445KE75_GLYSO</name>
<comment type="subunit">
    <text evidence="2">Homodimer.</text>
</comment>
<evidence type="ECO:0000256" key="5">
    <source>
        <dbReference type="ARBA" id="ARBA00023002"/>
    </source>
</evidence>
<dbReference type="PANTHER" id="PTHR43880:SF5">
    <property type="entry name" value="ALCOHOL DEHYDROGENASE-LIKE 6"/>
    <property type="match status" value="1"/>
</dbReference>
<comment type="caution">
    <text evidence="9">The sequence shown here is derived from an EMBL/GenBank/DDBJ whole genome shotgun (WGS) entry which is preliminary data.</text>
</comment>
<dbReference type="PROSITE" id="PS00059">
    <property type="entry name" value="ADH_ZINC"/>
    <property type="match status" value="1"/>
</dbReference>
<gene>
    <name evidence="9" type="ORF">D0Y65_015781</name>
</gene>
<dbReference type="Gene3D" id="3.90.180.10">
    <property type="entry name" value="Medium-chain alcohol dehydrogenases, catalytic domain"/>
    <property type="match status" value="1"/>
</dbReference>
<dbReference type="AlphaFoldDB" id="A0A445KE75"/>
<keyword evidence="10" id="KW-1185">Reference proteome</keyword>
<evidence type="ECO:0000256" key="4">
    <source>
        <dbReference type="ARBA" id="ARBA00022833"/>
    </source>
</evidence>
<keyword evidence="5" id="KW-0560">Oxidoreductase</keyword>
<dbReference type="Gene3D" id="3.30.420.10">
    <property type="entry name" value="Ribonuclease H-like superfamily/Ribonuclease H"/>
    <property type="match status" value="1"/>
</dbReference>
<feature type="domain" description="Tf2-1-like SH3-like" evidence="8">
    <location>
        <begin position="112"/>
        <end position="176"/>
    </location>
</feature>
<comment type="cofactor">
    <cofactor evidence="1">
        <name>Zn(2+)</name>
        <dbReference type="ChEBI" id="CHEBI:29105"/>
    </cofactor>
</comment>
<dbReference type="InterPro" id="IPR056924">
    <property type="entry name" value="SH3_Tf2-1"/>
</dbReference>
<dbReference type="InterPro" id="IPR012337">
    <property type="entry name" value="RNaseH-like_sf"/>
</dbReference>
<dbReference type="Proteomes" id="UP000289340">
    <property type="component" value="Chromosome 6"/>
</dbReference>
<dbReference type="SUPFAM" id="SSF50129">
    <property type="entry name" value="GroES-like"/>
    <property type="match status" value="1"/>
</dbReference>
<organism evidence="9 10">
    <name type="scientific">Glycine soja</name>
    <name type="common">Wild soybean</name>
    <dbReference type="NCBI Taxonomy" id="3848"/>
    <lineage>
        <taxon>Eukaryota</taxon>
        <taxon>Viridiplantae</taxon>
        <taxon>Streptophyta</taxon>
        <taxon>Embryophyta</taxon>
        <taxon>Tracheophyta</taxon>
        <taxon>Spermatophyta</taxon>
        <taxon>Magnoliopsida</taxon>
        <taxon>eudicotyledons</taxon>
        <taxon>Gunneridae</taxon>
        <taxon>Pentapetalae</taxon>
        <taxon>rosids</taxon>
        <taxon>fabids</taxon>
        <taxon>Fabales</taxon>
        <taxon>Fabaceae</taxon>
        <taxon>Papilionoideae</taxon>
        <taxon>50 kb inversion clade</taxon>
        <taxon>NPAAA clade</taxon>
        <taxon>indigoferoid/millettioid clade</taxon>
        <taxon>Phaseoleae</taxon>
        <taxon>Glycine</taxon>
        <taxon>Glycine subgen. Soja</taxon>
    </lineage>
</organism>
<evidence type="ECO:0000313" key="10">
    <source>
        <dbReference type="Proteomes" id="UP000289340"/>
    </source>
</evidence>
<accession>A0A445KE75</accession>
<dbReference type="InterPro" id="IPR002328">
    <property type="entry name" value="ADH_Zn_CS"/>
</dbReference>
<dbReference type="GO" id="GO:0005829">
    <property type="term" value="C:cytosol"/>
    <property type="evidence" value="ECO:0007669"/>
    <property type="project" value="TreeGrafter"/>
</dbReference>
<reference evidence="9 10" key="1">
    <citation type="submission" date="2018-09" db="EMBL/GenBank/DDBJ databases">
        <title>A high-quality reference genome of wild soybean provides a powerful tool to mine soybean genomes.</title>
        <authorList>
            <person name="Xie M."/>
            <person name="Chung C.Y.L."/>
            <person name="Li M.-W."/>
            <person name="Wong F.-L."/>
            <person name="Chan T.-F."/>
            <person name="Lam H.-M."/>
        </authorList>
    </citation>
    <scope>NUCLEOTIDE SEQUENCE [LARGE SCALE GENOMIC DNA]</scope>
    <source>
        <strain evidence="10">cv. W05</strain>
        <tissue evidence="9">Hypocotyl of etiolated seedlings</tissue>
    </source>
</reference>
<dbReference type="GO" id="GO:0003676">
    <property type="term" value="F:nucleic acid binding"/>
    <property type="evidence" value="ECO:0007669"/>
    <property type="project" value="InterPro"/>
</dbReference>
<dbReference type="InterPro" id="IPR011032">
    <property type="entry name" value="GroES-like_sf"/>
</dbReference>
<keyword evidence="6" id="KW-0520">NAD</keyword>
<dbReference type="SUPFAM" id="SSF53098">
    <property type="entry name" value="Ribonuclease H-like"/>
    <property type="match status" value="1"/>
</dbReference>
<keyword evidence="7" id="KW-0175">Coiled coil</keyword>